<dbReference type="Gene3D" id="1.10.510.10">
    <property type="entry name" value="Transferase(Phosphotransferase) domain 1"/>
    <property type="match status" value="1"/>
</dbReference>
<dbReference type="OrthoDB" id="5987198at2759"/>
<feature type="domain" description="Protein kinase" evidence="1">
    <location>
        <begin position="5"/>
        <end position="339"/>
    </location>
</feature>
<dbReference type="PANTHER" id="PTHR44167">
    <property type="entry name" value="OVARIAN-SPECIFIC SERINE/THREONINE-PROTEIN KINASE LOK-RELATED"/>
    <property type="match status" value="1"/>
</dbReference>
<evidence type="ECO:0000259" key="1">
    <source>
        <dbReference type="PROSITE" id="PS50011"/>
    </source>
</evidence>
<sequence>MSKTISETLSLDEGGLGRTEIFWRENYHWFLEQGYQLGSRYSPDWTPSWGNKSVNYMSREDGVPLFHGVINDAIHIPTGEQVALKITTTIFPTSEIDIMQYLSSEDVSSEPHNNCVKLLDILYPPGDLQKHMQILVMPLLHTFSAPKFDTIGEALECFRQLFYARRWSLITLQGLRFLHRHHIAHRDLNFQNFMMDWKGMFPDGFHTQEDEWNKTMTGPARAFTRTQYPRRYFIIDFGMSSRYDPNDKSPHSEHCLIGGDKTVPEFLRGDEFHDPFKADIYYAGNLIRTEFMQGHPLLDDILGYKNFGFMKPLIDDMVHDDPDKRPTMDEVIQRFDALIEGLSQWQLRARAAPRGLNIFQETGHIISHWGRKIMFLIKKTPAMPNPM</sequence>
<dbReference type="GO" id="GO:0004674">
    <property type="term" value="F:protein serine/threonine kinase activity"/>
    <property type="evidence" value="ECO:0007669"/>
    <property type="project" value="TreeGrafter"/>
</dbReference>
<name>A0A0C3BWX4_HEBCY</name>
<dbReference type="Pfam" id="PF00069">
    <property type="entry name" value="Pkinase"/>
    <property type="match status" value="1"/>
</dbReference>
<reference evidence="3" key="2">
    <citation type="submission" date="2015-01" db="EMBL/GenBank/DDBJ databases">
        <title>Evolutionary Origins and Diversification of the Mycorrhizal Mutualists.</title>
        <authorList>
            <consortium name="DOE Joint Genome Institute"/>
            <consortium name="Mycorrhizal Genomics Consortium"/>
            <person name="Kohler A."/>
            <person name="Kuo A."/>
            <person name="Nagy L.G."/>
            <person name="Floudas D."/>
            <person name="Copeland A."/>
            <person name="Barry K.W."/>
            <person name="Cichocki N."/>
            <person name="Veneault-Fourrey C."/>
            <person name="LaButti K."/>
            <person name="Lindquist E.A."/>
            <person name="Lipzen A."/>
            <person name="Lundell T."/>
            <person name="Morin E."/>
            <person name="Murat C."/>
            <person name="Riley R."/>
            <person name="Ohm R."/>
            <person name="Sun H."/>
            <person name="Tunlid A."/>
            <person name="Henrissat B."/>
            <person name="Grigoriev I.V."/>
            <person name="Hibbett D.S."/>
            <person name="Martin F."/>
        </authorList>
    </citation>
    <scope>NUCLEOTIDE SEQUENCE [LARGE SCALE GENOMIC DNA]</scope>
    <source>
        <strain evidence="3">h7</strain>
    </source>
</reference>
<evidence type="ECO:0000313" key="2">
    <source>
        <dbReference type="EMBL" id="KIM35901.1"/>
    </source>
</evidence>
<accession>A0A0C3BWX4</accession>
<dbReference type="SMART" id="SM00220">
    <property type="entry name" value="S_TKc"/>
    <property type="match status" value="1"/>
</dbReference>
<dbReference type="InterPro" id="IPR011009">
    <property type="entry name" value="Kinase-like_dom_sf"/>
</dbReference>
<evidence type="ECO:0000313" key="3">
    <source>
        <dbReference type="Proteomes" id="UP000053424"/>
    </source>
</evidence>
<dbReference type="SUPFAM" id="SSF56112">
    <property type="entry name" value="Protein kinase-like (PK-like)"/>
    <property type="match status" value="1"/>
</dbReference>
<protein>
    <recommendedName>
        <fullName evidence="1">Protein kinase domain-containing protein</fullName>
    </recommendedName>
</protein>
<dbReference type="GO" id="GO:0005737">
    <property type="term" value="C:cytoplasm"/>
    <property type="evidence" value="ECO:0007669"/>
    <property type="project" value="TreeGrafter"/>
</dbReference>
<reference evidence="2 3" key="1">
    <citation type="submission" date="2014-04" db="EMBL/GenBank/DDBJ databases">
        <authorList>
            <consortium name="DOE Joint Genome Institute"/>
            <person name="Kuo A."/>
            <person name="Gay G."/>
            <person name="Dore J."/>
            <person name="Kohler A."/>
            <person name="Nagy L.G."/>
            <person name="Floudas D."/>
            <person name="Copeland A."/>
            <person name="Barry K.W."/>
            <person name="Cichocki N."/>
            <person name="Veneault-Fourrey C."/>
            <person name="LaButti K."/>
            <person name="Lindquist E.A."/>
            <person name="Lipzen A."/>
            <person name="Lundell T."/>
            <person name="Morin E."/>
            <person name="Murat C."/>
            <person name="Sun H."/>
            <person name="Tunlid A."/>
            <person name="Henrissat B."/>
            <person name="Grigoriev I.V."/>
            <person name="Hibbett D.S."/>
            <person name="Martin F."/>
            <person name="Nordberg H.P."/>
            <person name="Cantor M.N."/>
            <person name="Hua S.X."/>
        </authorList>
    </citation>
    <scope>NUCLEOTIDE SEQUENCE [LARGE SCALE GENOMIC DNA]</scope>
    <source>
        <strain evidence="3">h7</strain>
    </source>
</reference>
<dbReference type="Proteomes" id="UP000053424">
    <property type="component" value="Unassembled WGS sequence"/>
</dbReference>
<dbReference type="GO" id="GO:0005634">
    <property type="term" value="C:nucleus"/>
    <property type="evidence" value="ECO:0007669"/>
    <property type="project" value="TreeGrafter"/>
</dbReference>
<dbReference type="HOGENOM" id="CLU_044121_2_1_1"/>
<dbReference type="InterPro" id="IPR000719">
    <property type="entry name" value="Prot_kinase_dom"/>
</dbReference>
<proteinExistence type="predicted"/>
<dbReference type="GO" id="GO:0044773">
    <property type="term" value="P:mitotic DNA damage checkpoint signaling"/>
    <property type="evidence" value="ECO:0007669"/>
    <property type="project" value="TreeGrafter"/>
</dbReference>
<dbReference type="EMBL" id="KN831812">
    <property type="protein sequence ID" value="KIM35901.1"/>
    <property type="molecule type" value="Genomic_DNA"/>
</dbReference>
<organism evidence="2 3">
    <name type="scientific">Hebeloma cylindrosporum</name>
    <dbReference type="NCBI Taxonomy" id="76867"/>
    <lineage>
        <taxon>Eukaryota</taxon>
        <taxon>Fungi</taxon>
        <taxon>Dikarya</taxon>
        <taxon>Basidiomycota</taxon>
        <taxon>Agaricomycotina</taxon>
        <taxon>Agaricomycetes</taxon>
        <taxon>Agaricomycetidae</taxon>
        <taxon>Agaricales</taxon>
        <taxon>Agaricineae</taxon>
        <taxon>Hymenogastraceae</taxon>
        <taxon>Hebeloma</taxon>
    </lineage>
</organism>
<gene>
    <name evidence="2" type="ORF">M413DRAFT_78943</name>
</gene>
<dbReference type="AlphaFoldDB" id="A0A0C3BWX4"/>
<dbReference type="GO" id="GO:0005524">
    <property type="term" value="F:ATP binding"/>
    <property type="evidence" value="ECO:0007669"/>
    <property type="project" value="InterPro"/>
</dbReference>
<dbReference type="PANTHER" id="PTHR44167:SF24">
    <property type="entry name" value="SERINE_THREONINE-PROTEIN KINASE CHK2"/>
    <property type="match status" value="1"/>
</dbReference>
<dbReference type="STRING" id="686832.A0A0C3BWX4"/>
<keyword evidence="3" id="KW-1185">Reference proteome</keyword>
<dbReference type="PROSITE" id="PS50011">
    <property type="entry name" value="PROTEIN_KINASE_DOM"/>
    <property type="match status" value="1"/>
</dbReference>